<dbReference type="PRINTS" id="PR00420">
    <property type="entry name" value="RNGMNOXGNASE"/>
</dbReference>
<dbReference type="Proteomes" id="UP001261871">
    <property type="component" value="Unassembled WGS sequence"/>
</dbReference>
<evidence type="ECO:0000313" key="3">
    <source>
        <dbReference type="Proteomes" id="UP001261871"/>
    </source>
</evidence>
<organism evidence="2 3">
    <name type="scientific">Flavobacterium granuli</name>
    <dbReference type="NCBI Taxonomy" id="280093"/>
    <lineage>
        <taxon>Bacteria</taxon>
        <taxon>Pseudomonadati</taxon>
        <taxon>Bacteroidota</taxon>
        <taxon>Flavobacteriia</taxon>
        <taxon>Flavobacteriales</taxon>
        <taxon>Flavobacteriaceae</taxon>
        <taxon>Flavobacterium</taxon>
    </lineage>
</organism>
<gene>
    <name evidence="2" type="ORF">J2W95_000873</name>
</gene>
<dbReference type="EMBL" id="JAVDTX010000002">
    <property type="protein sequence ID" value="MDR6844182.1"/>
    <property type="molecule type" value="Genomic_DNA"/>
</dbReference>
<keyword evidence="3" id="KW-1185">Reference proteome</keyword>
<proteinExistence type="predicted"/>
<evidence type="ECO:0000259" key="1">
    <source>
        <dbReference type="Pfam" id="PF01494"/>
    </source>
</evidence>
<dbReference type="InterPro" id="IPR036188">
    <property type="entry name" value="FAD/NAD-bd_sf"/>
</dbReference>
<accession>A0ABU1RZW5</accession>
<protein>
    <submittedName>
        <fullName evidence="2">Flavin-dependent dehydrogenase</fullName>
    </submittedName>
</protein>
<sequence>MDTTKAVTIVGGGLAGLTAAIHLSKIGLKVVVIEKNEFPKHKVCGEYISNETLSYLDWLSINISELNPAYISKLDFSTADGKRVSCDLPLGGFGISRYALDAFLCKKALQNGCEIIHDYVDDIDYKNDLFTVSTLNNRIISSEIVIGAFGKRSNIDQKLKREFIQKKSHWLAVKAHYSGEFPNDVVGLHNFEGGYCGVSKVENNVINICYLASYESFKKHKSIEDYQNQIVSKNPHLKMIFDSSKMIFETPLTISQISFDKKATVENHVLMIGDTAGLIHPLCGNGMAIAIHSAKNVSELIGDFYENKIKSRDELEKKHIAEWNGNFKKRLRIGRILAFLLQKQKLSAVLMKIMIKFPFLITIIIKQTHGKSIIVECPKFQ</sequence>
<dbReference type="Pfam" id="PF01494">
    <property type="entry name" value="FAD_binding_3"/>
    <property type="match status" value="1"/>
</dbReference>
<feature type="domain" description="FAD-binding" evidence="1">
    <location>
        <begin position="6"/>
        <end position="305"/>
    </location>
</feature>
<dbReference type="InterPro" id="IPR050407">
    <property type="entry name" value="Geranylgeranyl_reductase"/>
</dbReference>
<dbReference type="Gene3D" id="3.50.50.60">
    <property type="entry name" value="FAD/NAD(P)-binding domain"/>
    <property type="match status" value="1"/>
</dbReference>
<evidence type="ECO:0000313" key="2">
    <source>
        <dbReference type="EMBL" id="MDR6844182.1"/>
    </source>
</evidence>
<dbReference type="PANTHER" id="PTHR42685">
    <property type="entry name" value="GERANYLGERANYL DIPHOSPHATE REDUCTASE"/>
    <property type="match status" value="1"/>
</dbReference>
<dbReference type="InterPro" id="IPR002938">
    <property type="entry name" value="FAD-bd"/>
</dbReference>
<dbReference type="SUPFAM" id="SSF51905">
    <property type="entry name" value="FAD/NAD(P)-binding domain"/>
    <property type="match status" value="1"/>
</dbReference>
<dbReference type="PANTHER" id="PTHR42685:SF22">
    <property type="entry name" value="CONDITIONED MEDIUM FACTOR RECEPTOR 1"/>
    <property type="match status" value="1"/>
</dbReference>
<comment type="caution">
    <text evidence="2">The sequence shown here is derived from an EMBL/GenBank/DDBJ whole genome shotgun (WGS) entry which is preliminary data.</text>
</comment>
<dbReference type="RefSeq" id="WP_310004297.1">
    <property type="nucleotide sequence ID" value="NZ_JAVDTX010000002.1"/>
</dbReference>
<reference evidence="2 3" key="1">
    <citation type="submission" date="2023-07" db="EMBL/GenBank/DDBJ databases">
        <title>Sorghum-associated microbial communities from plants grown in Nebraska, USA.</title>
        <authorList>
            <person name="Schachtman D."/>
        </authorList>
    </citation>
    <scope>NUCLEOTIDE SEQUENCE [LARGE SCALE GENOMIC DNA]</scope>
    <source>
        <strain evidence="2 3">BE124</strain>
    </source>
</reference>
<name>A0ABU1RZW5_9FLAO</name>